<keyword evidence="3" id="KW-1185">Reference proteome</keyword>
<organism evidence="2 3">
    <name type="scientific">Streptomyces poriferorum</name>
    <dbReference type="NCBI Taxonomy" id="2798799"/>
    <lineage>
        <taxon>Bacteria</taxon>
        <taxon>Bacillati</taxon>
        <taxon>Actinomycetota</taxon>
        <taxon>Actinomycetes</taxon>
        <taxon>Kitasatosporales</taxon>
        <taxon>Streptomycetaceae</taxon>
        <taxon>Streptomyces</taxon>
    </lineage>
</organism>
<protein>
    <submittedName>
        <fullName evidence="2">Uncharacterized protein</fullName>
    </submittedName>
</protein>
<sequence>MIQPGQTYRSADPRDTHREPIRITAYTPGHARAHVVDAYSGKKFRQILASSLHATATTRDGKPRRTGYVLEPQAKEN</sequence>
<name>A0ABY9IYA8_9ACTN</name>
<dbReference type="EMBL" id="CP120988">
    <property type="protein sequence ID" value="WLQ60443.1"/>
    <property type="molecule type" value="Genomic_DNA"/>
</dbReference>
<evidence type="ECO:0000256" key="1">
    <source>
        <dbReference type="SAM" id="MobiDB-lite"/>
    </source>
</evidence>
<evidence type="ECO:0000313" key="3">
    <source>
        <dbReference type="Proteomes" id="UP001235744"/>
    </source>
</evidence>
<accession>A0ABY9IYA8</accession>
<dbReference type="RefSeq" id="WP_306069275.1">
    <property type="nucleotide sequence ID" value="NZ_CP120988.1"/>
</dbReference>
<feature type="region of interest" description="Disordered" evidence="1">
    <location>
        <begin position="54"/>
        <end position="77"/>
    </location>
</feature>
<proteinExistence type="predicted"/>
<evidence type="ECO:0000313" key="2">
    <source>
        <dbReference type="EMBL" id="WLQ60443.1"/>
    </source>
</evidence>
<gene>
    <name evidence="2" type="ORF">P8A19_35690</name>
</gene>
<reference evidence="2 3" key="1">
    <citation type="submission" date="2023-03" db="EMBL/GenBank/DDBJ databases">
        <title>Isolation and description of six Streptomyces strains from soil environments, able to metabolize different microbial glucans.</title>
        <authorList>
            <person name="Widen T."/>
            <person name="Larsbrink J."/>
        </authorList>
    </citation>
    <scope>NUCLEOTIDE SEQUENCE [LARGE SCALE GENOMIC DNA]</scope>
    <source>
        <strain evidence="2 3">Alt2</strain>
    </source>
</reference>
<dbReference type="Proteomes" id="UP001235744">
    <property type="component" value="Chromosome"/>
</dbReference>